<organism evidence="1">
    <name type="scientific">Podoviridae sp. ctsNK10</name>
    <dbReference type="NCBI Taxonomy" id="2826582"/>
    <lineage>
        <taxon>Viruses</taxon>
        <taxon>Duplodnaviria</taxon>
        <taxon>Heunggongvirae</taxon>
        <taxon>Uroviricota</taxon>
        <taxon>Caudoviricetes</taxon>
    </lineage>
</organism>
<sequence length="34" mass="4038">MRNIDILVGLEREINKFDSQLDKPSTDESLFWLN</sequence>
<dbReference type="EMBL" id="BK015191">
    <property type="protein sequence ID" value="DAD95160.1"/>
    <property type="molecule type" value="Genomic_DNA"/>
</dbReference>
<proteinExistence type="predicted"/>
<protein>
    <submittedName>
        <fullName evidence="1">Uncharacterized protein</fullName>
    </submittedName>
</protein>
<reference evidence="1" key="1">
    <citation type="journal article" date="2021" name="Proc. Natl. Acad. Sci. U.S.A.">
        <title>A Catalog of Tens of Thousands of Viruses from Human Metagenomes Reveals Hidden Associations with Chronic Diseases.</title>
        <authorList>
            <person name="Tisza M.J."/>
            <person name="Buck C.B."/>
        </authorList>
    </citation>
    <scope>NUCLEOTIDE SEQUENCE</scope>
    <source>
        <strain evidence="1">CtsNK10</strain>
    </source>
</reference>
<evidence type="ECO:0000313" key="1">
    <source>
        <dbReference type="EMBL" id="DAD95160.1"/>
    </source>
</evidence>
<name>A0A8S5NLP6_9CAUD</name>
<accession>A0A8S5NLP6</accession>